<gene>
    <name evidence="4" type="ORF">CH341_11715</name>
</gene>
<protein>
    <recommendedName>
        <fullName evidence="3">Methyltransferase small domain-containing protein</fullName>
    </recommendedName>
</protein>
<dbReference type="RefSeq" id="WP_111419222.1">
    <property type="nucleotide sequence ID" value="NZ_NPEX01000064.1"/>
</dbReference>
<keyword evidence="5" id="KW-1185">Reference proteome</keyword>
<dbReference type="InterPro" id="IPR029063">
    <property type="entry name" value="SAM-dependent_MTases_sf"/>
</dbReference>
<dbReference type="GO" id="GO:0008168">
    <property type="term" value="F:methyltransferase activity"/>
    <property type="evidence" value="ECO:0007669"/>
    <property type="project" value="UniProtKB-KW"/>
</dbReference>
<proteinExistence type="predicted"/>
<dbReference type="InterPro" id="IPR050210">
    <property type="entry name" value="tRNA_Adenine-N(6)_MTase"/>
</dbReference>
<feature type="domain" description="Methyltransferase small" evidence="3">
    <location>
        <begin position="49"/>
        <end position="211"/>
    </location>
</feature>
<evidence type="ECO:0000256" key="1">
    <source>
        <dbReference type="ARBA" id="ARBA00022603"/>
    </source>
</evidence>
<dbReference type="GO" id="GO:0032259">
    <property type="term" value="P:methylation"/>
    <property type="evidence" value="ECO:0007669"/>
    <property type="project" value="UniProtKB-KW"/>
</dbReference>
<organism evidence="4 5">
    <name type="scientific">Rhodoplanes roseus</name>
    <dbReference type="NCBI Taxonomy" id="29409"/>
    <lineage>
        <taxon>Bacteria</taxon>
        <taxon>Pseudomonadati</taxon>
        <taxon>Pseudomonadota</taxon>
        <taxon>Alphaproteobacteria</taxon>
        <taxon>Hyphomicrobiales</taxon>
        <taxon>Nitrobacteraceae</taxon>
        <taxon>Rhodoplanes</taxon>
    </lineage>
</organism>
<comment type="caution">
    <text evidence="4">The sequence shown here is derived from an EMBL/GenBank/DDBJ whole genome shotgun (WGS) entry which is preliminary data.</text>
</comment>
<dbReference type="EMBL" id="NPEX01000064">
    <property type="protein sequence ID" value="RAI43931.1"/>
    <property type="molecule type" value="Genomic_DNA"/>
</dbReference>
<dbReference type="AlphaFoldDB" id="A0A327L0E7"/>
<dbReference type="OrthoDB" id="5489421at2"/>
<dbReference type="SUPFAM" id="SSF53335">
    <property type="entry name" value="S-adenosyl-L-methionine-dependent methyltransferases"/>
    <property type="match status" value="1"/>
</dbReference>
<name>A0A327L0E7_9BRAD</name>
<dbReference type="PANTHER" id="PTHR47739:SF1">
    <property type="entry name" value="TRNA1(VAL) (ADENINE(37)-N6)-METHYLTRANSFERASE"/>
    <property type="match status" value="1"/>
</dbReference>
<dbReference type="Proteomes" id="UP000249130">
    <property type="component" value="Unassembled WGS sequence"/>
</dbReference>
<dbReference type="Gene3D" id="3.40.50.150">
    <property type="entry name" value="Vaccinia Virus protein VP39"/>
    <property type="match status" value="1"/>
</dbReference>
<keyword evidence="1" id="KW-0489">Methyltransferase</keyword>
<keyword evidence="2" id="KW-0949">S-adenosyl-L-methionine</keyword>
<dbReference type="Pfam" id="PF05175">
    <property type="entry name" value="MTS"/>
    <property type="match status" value="1"/>
</dbReference>
<keyword evidence="1" id="KW-0808">Transferase</keyword>
<sequence>MRPEAASGPADRPDGFPAEAWSDDGALGGRLRLLQPRRGHRFGHDAILLAAATPAVPGEHAVELGAGVGAAGLALAQRVPGLRLTLVEIDAALVAAASENAGRNGFGDRVAAVRLDVAAPDRAFAEAALPAGCADRVLMNPPFNDSRRLSASPDPDRRRAHVADEVLLGSWIAAAERLLRPGGTLSLIHPADRLADIVLHLENGFGSVAVLPVHGKPGQPAIRVLVRASKGGRAPFALWSGLLLNDEAGRPTAEADAVLRHAKTLPLATL</sequence>
<dbReference type="InterPro" id="IPR007848">
    <property type="entry name" value="Small_mtfrase_dom"/>
</dbReference>
<dbReference type="PANTHER" id="PTHR47739">
    <property type="entry name" value="TRNA1(VAL) (ADENINE(37)-N6)-METHYLTRANSFERASE"/>
    <property type="match status" value="1"/>
</dbReference>
<evidence type="ECO:0000313" key="4">
    <source>
        <dbReference type="EMBL" id="RAI43931.1"/>
    </source>
</evidence>
<evidence type="ECO:0000256" key="2">
    <source>
        <dbReference type="ARBA" id="ARBA00022691"/>
    </source>
</evidence>
<evidence type="ECO:0000259" key="3">
    <source>
        <dbReference type="Pfam" id="PF05175"/>
    </source>
</evidence>
<evidence type="ECO:0000313" key="5">
    <source>
        <dbReference type="Proteomes" id="UP000249130"/>
    </source>
</evidence>
<accession>A0A327L0E7</accession>
<reference evidence="4 5" key="1">
    <citation type="submission" date="2017-07" db="EMBL/GenBank/DDBJ databases">
        <title>Draft Genome Sequences of Select Purple Nonsulfur Bacteria.</title>
        <authorList>
            <person name="Lasarre B."/>
            <person name="Mckinlay J.B."/>
        </authorList>
    </citation>
    <scope>NUCLEOTIDE SEQUENCE [LARGE SCALE GENOMIC DNA]</scope>
    <source>
        <strain evidence="4 5">DSM 5909</strain>
    </source>
</reference>